<reference evidence="2" key="1">
    <citation type="submission" date="2023-09" db="EMBL/GenBank/DDBJ databases">
        <title>Paucibacter sp. APW11 Genome sequencing and assembly.</title>
        <authorList>
            <person name="Kim I."/>
        </authorList>
    </citation>
    <scope>NUCLEOTIDE SEQUENCE</scope>
    <source>
        <strain evidence="2">APW11</strain>
    </source>
</reference>
<accession>A0ABU3PDA7</accession>
<dbReference type="Gene3D" id="3.40.630.30">
    <property type="match status" value="1"/>
</dbReference>
<dbReference type="CDD" id="cd04301">
    <property type="entry name" value="NAT_SF"/>
    <property type="match status" value="1"/>
</dbReference>
<gene>
    <name evidence="2" type="ORF">RQP53_12395</name>
</gene>
<dbReference type="SUPFAM" id="SSF55729">
    <property type="entry name" value="Acyl-CoA N-acyltransferases (Nat)"/>
    <property type="match status" value="1"/>
</dbReference>
<sequence>MAATMVEDIKALGNRRYRISSAAADQDPVAVHAFLTRCYWSEGISLALVQQAMQHSLCFALRCSEGGAAEQVVGFARVISDRATFAYLCDVYVLEAHRGQGLGDWLIATLLQHPELQGLRRFQLITRDAHALYQRHGFKPLAAPDRGMEISRPGLYLQPAA</sequence>
<dbReference type="PROSITE" id="PS51186">
    <property type="entry name" value="GNAT"/>
    <property type="match status" value="1"/>
</dbReference>
<dbReference type="Pfam" id="PF00583">
    <property type="entry name" value="Acetyltransf_1"/>
    <property type="match status" value="1"/>
</dbReference>
<organism evidence="2 3">
    <name type="scientific">Roseateles aquae</name>
    <dbReference type="NCBI Taxonomy" id="3077235"/>
    <lineage>
        <taxon>Bacteria</taxon>
        <taxon>Pseudomonadati</taxon>
        <taxon>Pseudomonadota</taxon>
        <taxon>Betaproteobacteria</taxon>
        <taxon>Burkholderiales</taxon>
        <taxon>Sphaerotilaceae</taxon>
        <taxon>Roseateles</taxon>
    </lineage>
</organism>
<dbReference type="PANTHER" id="PTHR43233">
    <property type="entry name" value="FAMILY N-ACETYLTRANSFERASE, PUTATIVE (AFU_ORTHOLOGUE AFUA_6G03350)-RELATED"/>
    <property type="match status" value="1"/>
</dbReference>
<protein>
    <submittedName>
        <fullName evidence="2">GNAT family N-acetyltransferase</fullName>
    </submittedName>
</protein>
<dbReference type="EMBL" id="JAVXZY010000004">
    <property type="protein sequence ID" value="MDT9000067.1"/>
    <property type="molecule type" value="Genomic_DNA"/>
</dbReference>
<dbReference type="InterPro" id="IPR016181">
    <property type="entry name" value="Acyl_CoA_acyltransferase"/>
</dbReference>
<name>A0ABU3PDA7_9BURK</name>
<comment type="caution">
    <text evidence="2">The sequence shown here is derived from an EMBL/GenBank/DDBJ whole genome shotgun (WGS) entry which is preliminary data.</text>
</comment>
<keyword evidence="3" id="KW-1185">Reference proteome</keyword>
<evidence type="ECO:0000259" key="1">
    <source>
        <dbReference type="PROSITE" id="PS51186"/>
    </source>
</evidence>
<dbReference type="InterPro" id="IPR000182">
    <property type="entry name" value="GNAT_dom"/>
</dbReference>
<evidence type="ECO:0000313" key="3">
    <source>
        <dbReference type="Proteomes" id="UP001246372"/>
    </source>
</evidence>
<dbReference type="PANTHER" id="PTHR43233:SF1">
    <property type="entry name" value="FAMILY N-ACETYLTRANSFERASE, PUTATIVE (AFU_ORTHOLOGUE AFUA_6G03350)-RELATED"/>
    <property type="match status" value="1"/>
</dbReference>
<dbReference type="InterPro" id="IPR053144">
    <property type="entry name" value="Acetyltransferase_Butenolide"/>
</dbReference>
<feature type="domain" description="N-acetyltransferase" evidence="1">
    <location>
        <begin position="17"/>
        <end position="161"/>
    </location>
</feature>
<evidence type="ECO:0000313" key="2">
    <source>
        <dbReference type="EMBL" id="MDT9000067.1"/>
    </source>
</evidence>
<proteinExistence type="predicted"/>
<dbReference type="Proteomes" id="UP001246372">
    <property type="component" value="Unassembled WGS sequence"/>
</dbReference>